<dbReference type="SUPFAM" id="SSF52058">
    <property type="entry name" value="L domain-like"/>
    <property type="match status" value="1"/>
</dbReference>
<keyword evidence="5" id="KW-0677">Repeat</keyword>
<evidence type="ECO:0000313" key="10">
    <source>
        <dbReference type="Proteomes" id="UP000327085"/>
    </source>
</evidence>
<organism evidence="9 10">
    <name type="scientific">Prunus dulcis</name>
    <name type="common">Almond</name>
    <name type="synonym">Amygdalus dulcis</name>
    <dbReference type="NCBI Taxonomy" id="3755"/>
    <lineage>
        <taxon>Eukaryota</taxon>
        <taxon>Viridiplantae</taxon>
        <taxon>Streptophyta</taxon>
        <taxon>Embryophyta</taxon>
        <taxon>Tracheophyta</taxon>
        <taxon>Spermatophyta</taxon>
        <taxon>Magnoliopsida</taxon>
        <taxon>eudicotyledons</taxon>
        <taxon>Gunneridae</taxon>
        <taxon>Pentapetalae</taxon>
        <taxon>rosids</taxon>
        <taxon>fabids</taxon>
        <taxon>Rosales</taxon>
        <taxon>Rosaceae</taxon>
        <taxon>Amygdaloideae</taxon>
        <taxon>Amygdaleae</taxon>
        <taxon>Prunus</taxon>
    </lineage>
</organism>
<accession>A0A5E4FNS5</accession>
<dbReference type="InterPro" id="IPR032675">
    <property type="entry name" value="LRR_dom_sf"/>
</dbReference>
<dbReference type="GO" id="GO:0016020">
    <property type="term" value="C:membrane"/>
    <property type="evidence" value="ECO:0007669"/>
    <property type="project" value="UniProtKB-SubCell"/>
</dbReference>
<keyword evidence="3" id="KW-0433">Leucine-rich repeat</keyword>
<evidence type="ECO:0000256" key="5">
    <source>
        <dbReference type="ARBA" id="ARBA00022737"/>
    </source>
</evidence>
<dbReference type="Proteomes" id="UP000327085">
    <property type="component" value="Chromosome 2"/>
</dbReference>
<evidence type="ECO:0000256" key="7">
    <source>
        <dbReference type="ARBA" id="ARBA00023136"/>
    </source>
</evidence>
<protein>
    <submittedName>
        <fullName evidence="9">Uncharacterized protein</fullName>
    </submittedName>
</protein>
<dbReference type="Gene3D" id="3.80.10.10">
    <property type="entry name" value="Ribonuclease Inhibitor"/>
    <property type="match status" value="1"/>
</dbReference>
<keyword evidence="7" id="KW-0472">Membrane</keyword>
<evidence type="ECO:0000313" key="9">
    <source>
        <dbReference type="EMBL" id="VVA29115.1"/>
    </source>
</evidence>
<evidence type="ECO:0000256" key="1">
    <source>
        <dbReference type="ARBA" id="ARBA00004167"/>
    </source>
</evidence>
<dbReference type="PANTHER" id="PTHR27008">
    <property type="entry name" value="OS04G0122200 PROTEIN"/>
    <property type="match status" value="1"/>
</dbReference>
<comment type="subcellular location">
    <subcellularLocation>
        <location evidence="1">Membrane</location>
        <topology evidence="1">Single-pass membrane protein</topology>
    </subcellularLocation>
</comment>
<dbReference type="EMBL" id="CABIKO010000158">
    <property type="protein sequence ID" value="VVA29115.1"/>
    <property type="molecule type" value="Genomic_DNA"/>
</dbReference>
<evidence type="ECO:0000256" key="8">
    <source>
        <dbReference type="ARBA" id="ARBA00023180"/>
    </source>
</evidence>
<keyword evidence="6" id="KW-1133">Transmembrane helix</keyword>
<dbReference type="Pfam" id="PF13855">
    <property type="entry name" value="LRR_8"/>
    <property type="match status" value="1"/>
</dbReference>
<gene>
    <name evidence="9" type="ORF">ALMOND_2B035171</name>
</gene>
<dbReference type="FunFam" id="3.80.10.10:FF:000111">
    <property type="entry name" value="LRR receptor-like serine/threonine-protein kinase ERECTA"/>
    <property type="match status" value="1"/>
</dbReference>
<dbReference type="PANTHER" id="PTHR27008:SF577">
    <property type="entry name" value="PROTEIN KINASE DOMAIN-CONTAINING PROTEIN"/>
    <property type="match status" value="1"/>
</dbReference>
<keyword evidence="4" id="KW-0812">Transmembrane</keyword>
<dbReference type="OMA" id="FNCQNAN"/>
<proteinExistence type="inferred from homology"/>
<comment type="similarity">
    <text evidence="2">Belongs to the RLP family.</text>
</comment>
<evidence type="ECO:0000256" key="4">
    <source>
        <dbReference type="ARBA" id="ARBA00022692"/>
    </source>
</evidence>
<evidence type="ECO:0000256" key="6">
    <source>
        <dbReference type="ARBA" id="ARBA00022989"/>
    </source>
</evidence>
<keyword evidence="8" id="KW-0325">Glycoprotein</keyword>
<evidence type="ECO:0000256" key="2">
    <source>
        <dbReference type="ARBA" id="ARBA00009592"/>
    </source>
</evidence>
<dbReference type="InterPro" id="IPR001611">
    <property type="entry name" value="Leu-rich_rpt"/>
</dbReference>
<dbReference type="Gramene" id="VVA29115">
    <property type="protein sequence ID" value="VVA29115"/>
    <property type="gene ID" value="Prudul26B035171"/>
</dbReference>
<dbReference type="InterPro" id="IPR051809">
    <property type="entry name" value="Plant_receptor-like_S/T_kinase"/>
</dbReference>
<reference evidence="10" key="1">
    <citation type="journal article" date="2020" name="Plant J.">
        <title>Transposons played a major role in the diversification between the closely related almond and peach genomes: results from the almond genome sequence.</title>
        <authorList>
            <person name="Alioto T."/>
            <person name="Alexiou K.G."/>
            <person name="Bardil A."/>
            <person name="Barteri F."/>
            <person name="Castanera R."/>
            <person name="Cruz F."/>
            <person name="Dhingra A."/>
            <person name="Duval H."/>
            <person name="Fernandez I Marti A."/>
            <person name="Frias L."/>
            <person name="Galan B."/>
            <person name="Garcia J.L."/>
            <person name="Howad W."/>
            <person name="Gomez-Garrido J."/>
            <person name="Gut M."/>
            <person name="Julca I."/>
            <person name="Morata J."/>
            <person name="Puigdomenech P."/>
            <person name="Ribeca P."/>
            <person name="Rubio Cabetas M.J."/>
            <person name="Vlasova A."/>
            <person name="Wirthensohn M."/>
            <person name="Garcia-Mas J."/>
            <person name="Gabaldon T."/>
            <person name="Casacuberta J.M."/>
            <person name="Arus P."/>
        </authorList>
    </citation>
    <scope>NUCLEOTIDE SEQUENCE [LARGE SCALE GENOMIC DNA]</scope>
    <source>
        <strain evidence="10">cv. Texas</strain>
    </source>
</reference>
<name>A0A5E4FNS5_PRUDU</name>
<dbReference type="InParanoid" id="A0A5E4FNS5"/>
<evidence type="ECO:0000256" key="3">
    <source>
        <dbReference type="ARBA" id="ARBA00022614"/>
    </source>
</evidence>
<dbReference type="AlphaFoldDB" id="A0A5E4FNS5"/>
<sequence length="119" mass="12848">MLSGEIPASLGSCIKIESLDLQGNFFQGTIPSSLGSLRGIRALNLSGNNLSGMIPEFLERFKVLQLLNLSDNNFEGMVPIKGVFKNATATSVRGNSKLCGAYRSFNCQNANCNTLTRED</sequence>